<dbReference type="GO" id="GO:0005576">
    <property type="term" value="C:extracellular region"/>
    <property type="evidence" value="ECO:0007669"/>
    <property type="project" value="TreeGrafter"/>
</dbReference>
<evidence type="ECO:0000256" key="1">
    <source>
        <dbReference type="ARBA" id="ARBA00008668"/>
    </source>
</evidence>
<dbReference type="InterPro" id="IPR050592">
    <property type="entry name" value="GDSL_lipolytic_enzyme"/>
</dbReference>
<dbReference type="SUPFAM" id="SSF52266">
    <property type="entry name" value="SGNH hydrolase"/>
    <property type="match status" value="1"/>
</dbReference>
<dbReference type="PANTHER" id="PTHR45642">
    <property type="entry name" value="GDSL ESTERASE/LIPASE EXL3"/>
    <property type="match status" value="1"/>
</dbReference>
<dbReference type="Proteomes" id="UP001457282">
    <property type="component" value="Unassembled WGS sequence"/>
</dbReference>
<evidence type="ECO:0000256" key="2">
    <source>
        <dbReference type="SAM" id="SignalP"/>
    </source>
</evidence>
<dbReference type="Pfam" id="PF00657">
    <property type="entry name" value="Lipase_GDSL"/>
    <property type="match status" value="1"/>
</dbReference>
<accession>A0AAW1YHJ2</accession>
<proteinExistence type="inferred from homology"/>
<dbReference type="GO" id="GO:0016788">
    <property type="term" value="F:hydrolase activity, acting on ester bonds"/>
    <property type="evidence" value="ECO:0007669"/>
    <property type="project" value="InterPro"/>
</dbReference>
<dbReference type="InterPro" id="IPR035669">
    <property type="entry name" value="SGNH_plant_lipase-like"/>
</dbReference>
<protein>
    <recommendedName>
        <fullName evidence="5">GDSL esterase/lipase EXL3</fullName>
    </recommendedName>
</protein>
<sequence length="360" mass="39787">MQFLSQELLLLFSIILVKFLICHSAAAITLPKNETIPAVIFFGDSIVDPGNNNYVKTIVKCNFQPYGRDFTGKKPTGRFSNGRVPSDLLAEELGVKKILPAYLDPNLQLEDLLTGVSFASGGSGYDPFTPQIVNVLSLSDQLELFKDYISKINAAVGKERTETIVSKGMYIVCIGSDDIANTYLSTPFRKLHYDIPAYTDLMAQSASHFFQELYGEGARRIGVVGVPAIGCVPSQRTLSGDIRRGCSDKANQAASLFNSKLSSQIDSLNKKLPEAKFVYFDLYNPSLSLFQNPTKYGFEVGNKGCCGTGNIEVSILCTHYSPGTCSDPSKYIFWDSYHPTEKAYETIVPMVFDKQVHKFF</sequence>
<reference evidence="3 4" key="1">
    <citation type="journal article" date="2023" name="G3 (Bethesda)">
        <title>A chromosome-length genome assembly and annotation of blackberry (Rubus argutus, cv. 'Hillquist').</title>
        <authorList>
            <person name="Bruna T."/>
            <person name="Aryal R."/>
            <person name="Dudchenko O."/>
            <person name="Sargent D.J."/>
            <person name="Mead D."/>
            <person name="Buti M."/>
            <person name="Cavallini A."/>
            <person name="Hytonen T."/>
            <person name="Andres J."/>
            <person name="Pham M."/>
            <person name="Weisz D."/>
            <person name="Mascagni F."/>
            <person name="Usai G."/>
            <person name="Natali L."/>
            <person name="Bassil N."/>
            <person name="Fernandez G.E."/>
            <person name="Lomsadze A."/>
            <person name="Armour M."/>
            <person name="Olukolu B."/>
            <person name="Poorten T."/>
            <person name="Britton C."/>
            <person name="Davik J."/>
            <person name="Ashrafi H."/>
            <person name="Aiden E.L."/>
            <person name="Borodovsky M."/>
            <person name="Worthington M."/>
        </authorList>
    </citation>
    <scope>NUCLEOTIDE SEQUENCE [LARGE SCALE GENOMIC DNA]</scope>
    <source>
        <strain evidence="3">PI 553951</strain>
    </source>
</reference>
<dbReference type="InterPro" id="IPR036514">
    <property type="entry name" value="SGNH_hydro_sf"/>
</dbReference>
<comment type="similarity">
    <text evidence="1">Belongs to the 'GDSL' lipolytic enzyme family.</text>
</comment>
<dbReference type="CDD" id="cd01837">
    <property type="entry name" value="SGNH_plant_lipase_like"/>
    <property type="match status" value="1"/>
</dbReference>
<dbReference type="FunFam" id="3.40.50.1110:FF:000003">
    <property type="entry name" value="GDSL esterase/lipase APG"/>
    <property type="match status" value="1"/>
</dbReference>
<comment type="caution">
    <text evidence="3">The sequence shown here is derived from an EMBL/GenBank/DDBJ whole genome shotgun (WGS) entry which is preliminary data.</text>
</comment>
<dbReference type="EMBL" id="JBEDUW010000001">
    <property type="protein sequence ID" value="KAK9948372.1"/>
    <property type="molecule type" value="Genomic_DNA"/>
</dbReference>
<evidence type="ECO:0000313" key="4">
    <source>
        <dbReference type="Proteomes" id="UP001457282"/>
    </source>
</evidence>
<feature type="chain" id="PRO_5043800025" description="GDSL esterase/lipase EXL3" evidence="2">
    <location>
        <begin position="28"/>
        <end position="360"/>
    </location>
</feature>
<name>A0AAW1YHJ2_RUBAR</name>
<dbReference type="AlphaFoldDB" id="A0AAW1YHJ2"/>
<keyword evidence="4" id="KW-1185">Reference proteome</keyword>
<evidence type="ECO:0000313" key="3">
    <source>
        <dbReference type="EMBL" id="KAK9948372.1"/>
    </source>
</evidence>
<organism evidence="3 4">
    <name type="scientific">Rubus argutus</name>
    <name type="common">Southern blackberry</name>
    <dbReference type="NCBI Taxonomy" id="59490"/>
    <lineage>
        <taxon>Eukaryota</taxon>
        <taxon>Viridiplantae</taxon>
        <taxon>Streptophyta</taxon>
        <taxon>Embryophyta</taxon>
        <taxon>Tracheophyta</taxon>
        <taxon>Spermatophyta</taxon>
        <taxon>Magnoliopsida</taxon>
        <taxon>eudicotyledons</taxon>
        <taxon>Gunneridae</taxon>
        <taxon>Pentapetalae</taxon>
        <taxon>rosids</taxon>
        <taxon>fabids</taxon>
        <taxon>Rosales</taxon>
        <taxon>Rosaceae</taxon>
        <taxon>Rosoideae</taxon>
        <taxon>Rosoideae incertae sedis</taxon>
        <taxon>Rubus</taxon>
    </lineage>
</organism>
<feature type="signal peptide" evidence="2">
    <location>
        <begin position="1"/>
        <end position="27"/>
    </location>
</feature>
<keyword evidence="2" id="KW-0732">Signal</keyword>
<dbReference type="InterPro" id="IPR001087">
    <property type="entry name" value="GDSL"/>
</dbReference>
<evidence type="ECO:0008006" key="5">
    <source>
        <dbReference type="Google" id="ProtNLM"/>
    </source>
</evidence>
<dbReference type="PANTHER" id="PTHR45642:SF95">
    <property type="entry name" value="GDSL-LIKE LIPASE_ACYLHYDROLASE FAMILY PROTEIN, EXPRESSED"/>
    <property type="match status" value="1"/>
</dbReference>
<dbReference type="Gene3D" id="3.40.50.1110">
    <property type="entry name" value="SGNH hydrolase"/>
    <property type="match status" value="1"/>
</dbReference>
<gene>
    <name evidence="3" type="ORF">M0R45_003952</name>
</gene>